<feature type="binding site" evidence="18">
    <location>
        <position position="85"/>
    </location>
    <ligand>
        <name>substrate</name>
    </ligand>
</feature>
<evidence type="ECO:0000256" key="1">
    <source>
        <dbReference type="ARBA" id="ARBA00000824"/>
    </source>
</evidence>
<dbReference type="SMART" id="SM00830">
    <property type="entry name" value="CM_2"/>
    <property type="match status" value="1"/>
</dbReference>
<feature type="binding site" evidence="18">
    <location>
        <position position="54"/>
    </location>
    <ligand>
        <name>substrate</name>
    </ligand>
</feature>
<dbReference type="PATRIC" id="fig|157687.3.peg.493"/>
<dbReference type="EMBL" id="AP019834">
    <property type="protein sequence ID" value="BBM47957.1"/>
    <property type="molecule type" value="Genomic_DNA"/>
</dbReference>
<reference evidence="25" key="1">
    <citation type="submission" date="2016-01" db="EMBL/GenBank/DDBJ databases">
        <authorList>
            <person name="Oliw E.H."/>
        </authorList>
    </citation>
    <scope>NUCLEOTIDE SEQUENCE [LARGE SCALE GENOMIC DNA]</scope>
    <source>
        <strain evidence="25">KA00185</strain>
    </source>
</reference>
<evidence type="ECO:0000256" key="19">
    <source>
        <dbReference type="PIRSR" id="PIRSR001500-2"/>
    </source>
</evidence>
<dbReference type="OrthoDB" id="9802281at2"/>
<comment type="catalytic activity">
    <reaction evidence="17">
        <text>prephenate + H(+) = 3-phenylpyruvate + CO2 + H2O</text>
        <dbReference type="Rhea" id="RHEA:21648"/>
        <dbReference type="ChEBI" id="CHEBI:15377"/>
        <dbReference type="ChEBI" id="CHEBI:15378"/>
        <dbReference type="ChEBI" id="CHEBI:16526"/>
        <dbReference type="ChEBI" id="CHEBI:18005"/>
        <dbReference type="ChEBI" id="CHEBI:29934"/>
        <dbReference type="EC" id="4.2.1.51"/>
    </reaction>
</comment>
<feature type="binding site" evidence="18">
    <location>
        <position position="50"/>
    </location>
    <ligand>
        <name>substrate</name>
    </ligand>
</feature>
<evidence type="ECO:0000256" key="5">
    <source>
        <dbReference type="ARBA" id="ARBA00004817"/>
    </source>
</evidence>
<evidence type="ECO:0000256" key="12">
    <source>
        <dbReference type="ARBA" id="ARBA00023235"/>
    </source>
</evidence>
<dbReference type="RefSeq" id="WP_018499091.1">
    <property type="nucleotide sequence ID" value="NZ_AP019829.2"/>
</dbReference>
<dbReference type="GO" id="GO:0046417">
    <property type="term" value="P:chorismate metabolic process"/>
    <property type="evidence" value="ECO:0007669"/>
    <property type="project" value="InterPro"/>
</dbReference>
<keyword evidence="9" id="KW-0028">Amino-acid biosynthesis</keyword>
<dbReference type="InterPro" id="IPR008242">
    <property type="entry name" value="Chor_mutase/pphenate_deHydtase"/>
</dbReference>
<evidence type="ECO:0000256" key="3">
    <source>
        <dbReference type="ARBA" id="ARBA00004496"/>
    </source>
</evidence>
<dbReference type="GO" id="GO:0004106">
    <property type="term" value="F:chorismate mutase activity"/>
    <property type="evidence" value="ECO:0007669"/>
    <property type="project" value="UniProtKB-EC"/>
</dbReference>
<dbReference type="EC" id="4.2.1.51" evidence="6"/>
<dbReference type="Pfam" id="PF00800">
    <property type="entry name" value="PDT"/>
    <property type="match status" value="1"/>
</dbReference>
<evidence type="ECO:0000256" key="9">
    <source>
        <dbReference type="ARBA" id="ARBA00022605"/>
    </source>
</evidence>
<dbReference type="InterPro" id="IPR002912">
    <property type="entry name" value="ACT_dom"/>
</dbReference>
<evidence type="ECO:0000256" key="20">
    <source>
        <dbReference type="SAM" id="Coils"/>
    </source>
</evidence>
<evidence type="ECO:0000256" key="6">
    <source>
        <dbReference type="ARBA" id="ARBA00013147"/>
    </source>
</evidence>
<evidence type="ECO:0000256" key="16">
    <source>
        <dbReference type="ARBA" id="ARBA00031520"/>
    </source>
</evidence>
<feature type="site" description="Essential for prephenate dehydratase activity" evidence="19">
    <location>
        <position position="289"/>
    </location>
</feature>
<evidence type="ECO:0000259" key="23">
    <source>
        <dbReference type="PROSITE" id="PS51671"/>
    </source>
</evidence>
<accession>A0A134AN06</accession>
<evidence type="ECO:0000259" key="22">
    <source>
        <dbReference type="PROSITE" id="PS51171"/>
    </source>
</evidence>
<evidence type="ECO:0000256" key="18">
    <source>
        <dbReference type="PIRSR" id="PIRSR001500-1"/>
    </source>
</evidence>
<evidence type="ECO:0000313" key="24">
    <source>
        <dbReference type="EMBL" id="BBM47957.1"/>
    </source>
</evidence>
<comment type="pathway">
    <text evidence="4">Amino-acid biosynthesis; L-phenylalanine biosynthesis; phenylpyruvate from prephenate: step 1/1.</text>
</comment>
<dbReference type="NCBIfam" id="TIGR01805">
    <property type="entry name" value="CM_mono_grmpos"/>
    <property type="match status" value="1"/>
</dbReference>
<dbReference type="InterPro" id="IPR036979">
    <property type="entry name" value="CM_dom_sf"/>
</dbReference>
<feature type="domain" description="ACT" evidence="23">
    <location>
        <begin position="308"/>
        <end position="385"/>
    </location>
</feature>
<reference evidence="24 27" key="3">
    <citation type="submission" date="2019-07" db="EMBL/GenBank/DDBJ databases">
        <title>Complete Genome Sequence of Leptotrichia wadei Strain JMUB3933.</title>
        <authorList>
            <person name="Watanabe S."/>
            <person name="Cui L."/>
        </authorList>
    </citation>
    <scope>NUCLEOTIDE SEQUENCE [LARGE SCALE GENOMIC DNA]</scope>
    <source>
        <strain evidence="24 27">JMUB3933</strain>
    </source>
</reference>
<reference evidence="26" key="2">
    <citation type="submission" date="2016-01" db="EMBL/GenBank/DDBJ databases">
        <authorList>
            <person name="Mitreva M."/>
            <person name="Pepin K.H."/>
            <person name="Mihindukulasuriya K.A."/>
            <person name="Fulton R."/>
            <person name="Fronick C."/>
            <person name="O'Laughlin M."/>
            <person name="Miner T."/>
            <person name="Herter B."/>
            <person name="Rosa B.A."/>
            <person name="Cordes M."/>
            <person name="Tomlinson C."/>
            <person name="Wollam A."/>
            <person name="Palsikar V.B."/>
            <person name="Mardis E.R."/>
            <person name="Wilson R.K."/>
        </authorList>
    </citation>
    <scope>NUCLEOTIDE SEQUENCE [LARGE SCALE GENOMIC DNA]</scope>
    <source>
        <strain evidence="26">KA00185</strain>
    </source>
</reference>
<feature type="domain" description="Chorismate mutase" evidence="21">
    <location>
        <begin position="3"/>
        <end position="93"/>
    </location>
</feature>
<dbReference type="InterPro" id="IPR001086">
    <property type="entry name" value="Preph_deHydtase"/>
</dbReference>
<proteinExistence type="predicted"/>
<keyword evidence="26" id="KW-1185">Reference proteome</keyword>
<name>A0A134AN06_9FUSO</name>
<dbReference type="UniPathway" id="UPA00120">
    <property type="reaction ID" value="UER00203"/>
</dbReference>
<dbReference type="Pfam" id="PF01817">
    <property type="entry name" value="CM_2"/>
    <property type="match status" value="1"/>
</dbReference>
<dbReference type="Gene3D" id="3.30.70.260">
    <property type="match status" value="1"/>
</dbReference>
<evidence type="ECO:0000256" key="4">
    <source>
        <dbReference type="ARBA" id="ARBA00004741"/>
    </source>
</evidence>
<feature type="domain" description="Prephenate dehydratase" evidence="22">
    <location>
        <begin position="109"/>
        <end position="296"/>
    </location>
</feature>
<dbReference type="Gene3D" id="1.20.59.10">
    <property type="entry name" value="Chorismate mutase"/>
    <property type="match status" value="1"/>
</dbReference>
<evidence type="ECO:0000313" key="27">
    <source>
        <dbReference type="Proteomes" id="UP000321397"/>
    </source>
</evidence>
<keyword evidence="13" id="KW-0456">Lyase</keyword>
<keyword evidence="10" id="KW-0057">Aromatic amino acid biosynthesis</keyword>
<dbReference type="GO" id="GO:0009094">
    <property type="term" value="P:L-phenylalanine biosynthetic process"/>
    <property type="evidence" value="ECO:0007669"/>
    <property type="project" value="UniProtKB-UniPathway"/>
</dbReference>
<dbReference type="SUPFAM" id="SSF48600">
    <property type="entry name" value="Chorismate mutase II"/>
    <property type="match status" value="1"/>
</dbReference>
<evidence type="ECO:0000256" key="10">
    <source>
        <dbReference type="ARBA" id="ARBA00023141"/>
    </source>
</evidence>
<keyword evidence="20" id="KW-0175">Coiled coil</keyword>
<keyword evidence="14" id="KW-0511">Multifunctional enzyme</keyword>
<dbReference type="EMBL" id="LSDD01000034">
    <property type="protein sequence ID" value="KXB69088.1"/>
    <property type="molecule type" value="Genomic_DNA"/>
</dbReference>
<protein>
    <recommendedName>
        <fullName evidence="7">Bifunctional chorismate mutase/prephenate dehydratase</fullName>
        <ecNumber evidence="6">4.2.1.51</ecNumber>
    </recommendedName>
    <alternativeName>
        <fullName evidence="16">Chorismate mutase-prephenate dehydratase</fullName>
    </alternativeName>
    <alternativeName>
        <fullName evidence="15">p-protein</fullName>
    </alternativeName>
</protein>
<sequence length="394" mass="45973">MNTDKDLDLGKIREKIDKLDSQLVELLEKRLEIVQEVAQFKKQTGKRIFDEEREKEVVQKNLKRVKNKELDHYIELILKDIMDSSKKYQKFKIGISTKYVNDLNLQNKKLGYTGVPGSYAYEVLMNILKNNKNLDIDSIEENENIFHFNSHRDLVEAVHTRKIDIGILPIENSIVGEVRDSIDLINTKNIHIIGEVRHKISHNLLGLKGSKIEDIKNIYSHEQAFMQCSHFLSKHEWHLNRMTNTAISGKYIATEGKKENACIANMKTKEVYRLELLKKNINNEEENYTRFFIISSEDTVIDGSDKISIVTSANNESGALIGLLQIFYKYGLNMVNLKSRPRVNKPWEYYFYIDFEGNMSSEKVKMALEEIREKSNYLQILGNYKLYNLEIYSD</sequence>
<dbReference type="Proteomes" id="UP000070483">
    <property type="component" value="Unassembled WGS sequence"/>
</dbReference>
<evidence type="ECO:0000256" key="17">
    <source>
        <dbReference type="ARBA" id="ARBA00047848"/>
    </source>
</evidence>
<dbReference type="PROSITE" id="PS51171">
    <property type="entry name" value="PREPHENATE_DEHYDR_3"/>
    <property type="match status" value="1"/>
</dbReference>
<evidence type="ECO:0000313" key="25">
    <source>
        <dbReference type="EMBL" id="KXB69088.1"/>
    </source>
</evidence>
<dbReference type="CDD" id="cd04905">
    <property type="entry name" value="ACT_CM-PDT"/>
    <property type="match status" value="1"/>
</dbReference>
<dbReference type="PROSITE" id="PS51671">
    <property type="entry name" value="ACT"/>
    <property type="match status" value="1"/>
</dbReference>
<dbReference type="InterPro" id="IPR045865">
    <property type="entry name" value="ACT-like_dom_sf"/>
</dbReference>
<dbReference type="SUPFAM" id="SSF55021">
    <property type="entry name" value="ACT-like"/>
    <property type="match status" value="1"/>
</dbReference>
<feature type="coiled-coil region" evidence="20">
    <location>
        <begin position="9"/>
        <end position="68"/>
    </location>
</feature>
<evidence type="ECO:0000256" key="14">
    <source>
        <dbReference type="ARBA" id="ARBA00023268"/>
    </source>
</evidence>
<comment type="function">
    <text evidence="2">Catalyzes the Claisen rearrangement of chorismate to prephenate and the decarboxylation/dehydration of prephenate to phenylpyruvate.</text>
</comment>
<feature type="binding site" evidence="18">
    <location>
        <position position="41"/>
    </location>
    <ligand>
        <name>substrate</name>
    </ligand>
</feature>
<evidence type="ECO:0000313" key="26">
    <source>
        <dbReference type="Proteomes" id="UP000070483"/>
    </source>
</evidence>
<dbReference type="PROSITE" id="PS51168">
    <property type="entry name" value="CHORISMATE_MUT_2"/>
    <property type="match status" value="1"/>
</dbReference>
<comment type="catalytic activity">
    <reaction evidence="1">
        <text>chorismate = prephenate</text>
        <dbReference type="Rhea" id="RHEA:13897"/>
        <dbReference type="ChEBI" id="CHEBI:29748"/>
        <dbReference type="ChEBI" id="CHEBI:29934"/>
        <dbReference type="EC" id="5.4.99.5"/>
    </reaction>
</comment>
<dbReference type="UniPathway" id="UPA00121">
    <property type="reaction ID" value="UER00345"/>
</dbReference>
<evidence type="ECO:0000256" key="8">
    <source>
        <dbReference type="ARBA" id="ARBA00022490"/>
    </source>
</evidence>
<dbReference type="InterPro" id="IPR002701">
    <property type="entry name" value="CM_II_prokaryot"/>
</dbReference>
<feature type="binding site" evidence="18">
    <location>
        <position position="13"/>
    </location>
    <ligand>
        <name>substrate</name>
    </ligand>
</feature>
<dbReference type="SUPFAM" id="SSF53850">
    <property type="entry name" value="Periplasmic binding protein-like II"/>
    <property type="match status" value="1"/>
</dbReference>
<dbReference type="GO" id="GO:0004664">
    <property type="term" value="F:prephenate dehydratase activity"/>
    <property type="evidence" value="ECO:0007669"/>
    <property type="project" value="UniProtKB-EC"/>
</dbReference>
<dbReference type="Gene3D" id="3.40.190.10">
    <property type="entry name" value="Periplasmic binding protein-like II"/>
    <property type="match status" value="2"/>
</dbReference>
<keyword evidence="8" id="KW-0963">Cytoplasm</keyword>
<keyword evidence="11" id="KW-0584">Phenylalanine biosynthesis</keyword>
<dbReference type="CDD" id="cd13631">
    <property type="entry name" value="PBP2_Ct-PDT_like"/>
    <property type="match status" value="1"/>
</dbReference>
<dbReference type="PANTHER" id="PTHR21022:SF19">
    <property type="entry name" value="PREPHENATE DEHYDRATASE-RELATED"/>
    <property type="match status" value="1"/>
</dbReference>
<dbReference type="PANTHER" id="PTHR21022">
    <property type="entry name" value="PREPHENATE DEHYDRATASE P PROTEIN"/>
    <property type="match status" value="1"/>
</dbReference>
<dbReference type="AlphaFoldDB" id="A0A134AN06"/>
<evidence type="ECO:0000259" key="21">
    <source>
        <dbReference type="PROSITE" id="PS51168"/>
    </source>
</evidence>
<organism evidence="25 26">
    <name type="scientific">Leptotrichia wadei</name>
    <dbReference type="NCBI Taxonomy" id="157687"/>
    <lineage>
        <taxon>Bacteria</taxon>
        <taxon>Fusobacteriati</taxon>
        <taxon>Fusobacteriota</taxon>
        <taxon>Fusobacteriia</taxon>
        <taxon>Fusobacteriales</taxon>
        <taxon>Leptotrichiaceae</taxon>
        <taxon>Leptotrichia</taxon>
    </lineage>
</organism>
<dbReference type="GO" id="GO:0005737">
    <property type="term" value="C:cytoplasm"/>
    <property type="evidence" value="ECO:0007669"/>
    <property type="project" value="UniProtKB-SubCell"/>
</dbReference>
<dbReference type="STRING" id="157687.HMPREF3180_00492"/>
<dbReference type="GeneID" id="84804797"/>
<feature type="binding site" evidence="18">
    <location>
        <position position="30"/>
    </location>
    <ligand>
        <name>substrate</name>
    </ligand>
</feature>
<dbReference type="PIRSF" id="PIRSF001500">
    <property type="entry name" value="Chor_mut_pdt_Ppr"/>
    <property type="match status" value="1"/>
</dbReference>
<comment type="subcellular location">
    <subcellularLocation>
        <location evidence="3">Cytoplasm</location>
    </subcellularLocation>
</comment>
<evidence type="ECO:0000256" key="7">
    <source>
        <dbReference type="ARBA" id="ARBA00014401"/>
    </source>
</evidence>
<evidence type="ECO:0000256" key="2">
    <source>
        <dbReference type="ARBA" id="ARBA00002364"/>
    </source>
</evidence>
<keyword evidence="12" id="KW-0413">Isomerase</keyword>
<dbReference type="Proteomes" id="UP000321397">
    <property type="component" value="Chromosome"/>
</dbReference>
<gene>
    <name evidence="25" type="ORF">HMPREF3180_00492</name>
    <name evidence="24" type="ORF">JMUB3933_1458</name>
</gene>
<dbReference type="InterPro" id="IPR036263">
    <property type="entry name" value="Chorismate_II_sf"/>
</dbReference>
<feature type="binding site" evidence="18">
    <location>
        <position position="89"/>
    </location>
    <ligand>
        <name>substrate</name>
    </ligand>
</feature>
<evidence type="ECO:0000256" key="15">
    <source>
        <dbReference type="ARBA" id="ARBA00031175"/>
    </source>
</evidence>
<evidence type="ECO:0000256" key="11">
    <source>
        <dbReference type="ARBA" id="ARBA00023222"/>
    </source>
</evidence>
<comment type="pathway">
    <text evidence="5">Metabolic intermediate biosynthesis; prephenate biosynthesis; prephenate from chorismate: step 1/1.</text>
</comment>
<dbReference type="InterPro" id="IPR011279">
    <property type="entry name" value="Chorismate_mutase_GmP"/>
</dbReference>
<evidence type="ECO:0000256" key="13">
    <source>
        <dbReference type="ARBA" id="ARBA00023239"/>
    </source>
</evidence>